<evidence type="ECO:0000313" key="1">
    <source>
        <dbReference type="EMBL" id="KKB61526.1"/>
    </source>
</evidence>
<dbReference type="EMBL" id="LAQU01000039">
    <property type="protein sequence ID" value="KKB61526.1"/>
    <property type="molecule type" value="Genomic_DNA"/>
</dbReference>
<proteinExistence type="predicted"/>
<gene>
    <name evidence="1" type="ORF">WM40_22550</name>
</gene>
<reference evidence="1 2" key="1">
    <citation type="submission" date="2015-03" db="EMBL/GenBank/DDBJ databases">
        <title>Draft Genome Sequence of Burkholderia andropogonis type strain ICMP2807, isolated from Sorghum bicolor.</title>
        <authorList>
            <person name="Lopes-Santos L."/>
            <person name="Castro D.B."/>
            <person name="Ottoboni L.M."/>
            <person name="Park D."/>
            <person name="Weirc B.S."/>
            <person name="Destefano S.A."/>
        </authorList>
    </citation>
    <scope>NUCLEOTIDE SEQUENCE [LARGE SCALE GENOMIC DNA]</scope>
    <source>
        <strain evidence="1 2">ICMP2807</strain>
    </source>
</reference>
<dbReference type="PATRIC" id="fig|28092.6.peg.5307"/>
<sequence length="62" mass="7240">MFRFDYAPEDHARYYVDPELAWCPCCEDDRRFERVEQLTVCGPIVDAECVVCGAACVERFDE</sequence>
<organism evidence="1 2">
    <name type="scientific">Robbsia andropogonis</name>
    <dbReference type="NCBI Taxonomy" id="28092"/>
    <lineage>
        <taxon>Bacteria</taxon>
        <taxon>Pseudomonadati</taxon>
        <taxon>Pseudomonadota</taxon>
        <taxon>Betaproteobacteria</taxon>
        <taxon>Burkholderiales</taxon>
        <taxon>Burkholderiaceae</taxon>
        <taxon>Robbsia</taxon>
    </lineage>
</organism>
<dbReference type="AlphaFoldDB" id="A0A0F5JUL8"/>
<accession>A0A0F5JUL8</accession>
<name>A0A0F5JUL8_9BURK</name>
<dbReference type="Proteomes" id="UP000033618">
    <property type="component" value="Unassembled WGS sequence"/>
</dbReference>
<dbReference type="STRING" id="28092.WM40_22550"/>
<evidence type="ECO:0000313" key="2">
    <source>
        <dbReference type="Proteomes" id="UP000033618"/>
    </source>
</evidence>
<protein>
    <submittedName>
        <fullName evidence="1">Uncharacterized protein</fullName>
    </submittedName>
</protein>
<comment type="caution">
    <text evidence="1">The sequence shown here is derived from an EMBL/GenBank/DDBJ whole genome shotgun (WGS) entry which is preliminary data.</text>
</comment>
<keyword evidence="2" id="KW-1185">Reference proteome</keyword>